<evidence type="ECO:0000259" key="12">
    <source>
        <dbReference type="Pfam" id="PF00916"/>
    </source>
</evidence>
<dbReference type="SMART" id="SM00947">
    <property type="entry name" value="Pro_CA"/>
    <property type="match status" value="1"/>
</dbReference>
<evidence type="ECO:0000256" key="3">
    <source>
        <dbReference type="ARBA" id="ARBA00012925"/>
    </source>
</evidence>
<dbReference type="InterPro" id="IPR011547">
    <property type="entry name" value="SLC26A/SulP_dom"/>
</dbReference>
<evidence type="ECO:0000256" key="1">
    <source>
        <dbReference type="ARBA" id="ARBA00004141"/>
    </source>
</evidence>
<dbReference type="Proteomes" id="UP001551675">
    <property type="component" value="Unassembled WGS sequence"/>
</dbReference>
<keyword evidence="8" id="KW-0456">Lyase</keyword>
<dbReference type="SUPFAM" id="SSF53056">
    <property type="entry name" value="beta-carbonic anhydrase, cab"/>
    <property type="match status" value="1"/>
</dbReference>
<evidence type="ECO:0000256" key="5">
    <source>
        <dbReference type="ARBA" id="ARBA00022833"/>
    </source>
</evidence>
<evidence type="ECO:0000256" key="8">
    <source>
        <dbReference type="ARBA" id="ARBA00023239"/>
    </source>
</evidence>
<feature type="transmembrane region" description="Helical" evidence="11">
    <location>
        <begin position="164"/>
        <end position="184"/>
    </location>
</feature>
<dbReference type="RefSeq" id="WP_061255302.1">
    <property type="nucleotide sequence ID" value="NZ_JBFALK010000002.1"/>
</dbReference>
<comment type="subcellular location">
    <subcellularLocation>
        <location evidence="1">Membrane</location>
        <topology evidence="1">Multi-pass membrane protein</topology>
    </subcellularLocation>
</comment>
<keyword evidence="5" id="KW-0862">Zinc</keyword>
<feature type="transmembrane region" description="Helical" evidence="11">
    <location>
        <begin position="369"/>
        <end position="398"/>
    </location>
</feature>
<feature type="transmembrane region" description="Helical" evidence="11">
    <location>
        <begin position="88"/>
        <end position="110"/>
    </location>
</feature>
<evidence type="ECO:0000313" key="14">
    <source>
        <dbReference type="Proteomes" id="UP001551675"/>
    </source>
</evidence>
<dbReference type="Gene3D" id="3.40.1050.10">
    <property type="entry name" value="Carbonic anhydrase"/>
    <property type="match status" value="1"/>
</dbReference>
<evidence type="ECO:0000256" key="4">
    <source>
        <dbReference type="ARBA" id="ARBA00022692"/>
    </source>
</evidence>
<dbReference type="EC" id="4.2.1.1" evidence="3"/>
<comment type="similarity">
    <text evidence="2">Belongs to the beta-class carbonic anhydrase family.</text>
</comment>
<evidence type="ECO:0000256" key="10">
    <source>
        <dbReference type="ARBA" id="ARBA00048348"/>
    </source>
</evidence>
<dbReference type="Pfam" id="PF00916">
    <property type="entry name" value="Sulfate_transp"/>
    <property type="match status" value="1"/>
</dbReference>
<feature type="transmembrane region" description="Helical" evidence="11">
    <location>
        <begin position="196"/>
        <end position="216"/>
    </location>
</feature>
<keyword evidence="14" id="KW-1185">Reference proteome</keyword>
<organism evidence="13 14">
    <name type="scientific">Microtetraspora glauca</name>
    <dbReference type="NCBI Taxonomy" id="1996"/>
    <lineage>
        <taxon>Bacteria</taxon>
        <taxon>Bacillati</taxon>
        <taxon>Actinomycetota</taxon>
        <taxon>Actinomycetes</taxon>
        <taxon>Streptosporangiales</taxon>
        <taxon>Streptosporangiaceae</taxon>
        <taxon>Microtetraspora</taxon>
    </lineage>
</organism>
<feature type="transmembrane region" description="Helical" evidence="11">
    <location>
        <begin position="236"/>
        <end position="259"/>
    </location>
</feature>
<sequence>MTESGYTNTKRDWRSVLRHDFPASLVVFLVAVPLSLGIAVASGAPIAAGLVAAVVGGVVAGALGGSVVQVSGPAAGLSLVVADLVHTYGWRATCMITLMAGLVQLLLGVFRVARAALAVSPAVVHGMLAGVGVVIALSQLHIVLGGQPQKSAVENLLELPSQIMNNHGHAVMVGVITIAVMLVWNRLPRLRAVPAPLAALLIGALPASVLGWDITRVDLTGGFSSLQGPVLPAGDWHAIVSAVLLVSLLAGVESLLTCVASDRMHSGPRADLDRELTAQGAANVISGALGGLPVAGVVVRTTTNVRAGARSRWSTVLHGVWVLLFTLAFGWAIMLIPMEALAALLLFIGVQMVNVAHVRNLRGHGEMPVYFVTMAGVVLIGLAEGVLIGLGLAALLALRRLTWLSVQVRPDAGCWRVVVTGSLTFLGVPRLTDSLRAIPAGSAVELDLHVDFMDNAAFEALHAWRLEHERTGGTIDIDELHDEWYSAAVSGTRMFPAKSPFRHDRWWLPWAYRRSGPPSGEVGPDAVPAAAVADAEAVPDLLKGTREFQRRTAPLVRPLLTRLARGQAPSHLFITCADSRIVPNIITASGPGDLFTVRNIGNLVPRHRMAPHDDSVMAAVEYAVGVLAVRTITVCGHSGCGAMAALLGEVPPAPAEWEAVFGTDFPSLRGWLRHGRHTLARFVASESAGDDAGPLDRLCRVNVIQQLDNLRSHPRVDALVRSGKLELSGLYFDIGSASVHVLHQERFTPVPELRAAAGTG</sequence>
<feature type="domain" description="SLC26A/SulP transporter" evidence="12">
    <location>
        <begin position="17"/>
        <end position="363"/>
    </location>
</feature>
<feature type="transmembrane region" description="Helical" evidence="11">
    <location>
        <begin position="21"/>
        <end position="41"/>
    </location>
</feature>
<comment type="catalytic activity">
    <reaction evidence="10">
        <text>hydrogencarbonate + H(+) = CO2 + H2O</text>
        <dbReference type="Rhea" id="RHEA:10748"/>
        <dbReference type="ChEBI" id="CHEBI:15377"/>
        <dbReference type="ChEBI" id="CHEBI:15378"/>
        <dbReference type="ChEBI" id="CHEBI:16526"/>
        <dbReference type="ChEBI" id="CHEBI:17544"/>
        <dbReference type="EC" id="4.2.1.1"/>
    </reaction>
</comment>
<comment type="caution">
    <text evidence="13">The sequence shown here is derived from an EMBL/GenBank/DDBJ whole genome shotgun (WGS) entry which is preliminary data.</text>
</comment>
<name>A0ABV3G8K2_MICGL</name>
<dbReference type="PROSITE" id="PS00704">
    <property type="entry name" value="PROK_CO2_ANHYDRASE_1"/>
    <property type="match status" value="1"/>
</dbReference>
<feature type="transmembrane region" description="Helical" evidence="11">
    <location>
        <begin position="122"/>
        <end position="144"/>
    </location>
</feature>
<evidence type="ECO:0000256" key="2">
    <source>
        <dbReference type="ARBA" id="ARBA00006217"/>
    </source>
</evidence>
<keyword evidence="4 11" id="KW-0812">Transmembrane</keyword>
<feature type="transmembrane region" description="Helical" evidence="11">
    <location>
        <begin position="316"/>
        <end position="334"/>
    </location>
</feature>
<evidence type="ECO:0000256" key="6">
    <source>
        <dbReference type="ARBA" id="ARBA00022989"/>
    </source>
</evidence>
<feature type="transmembrane region" description="Helical" evidence="11">
    <location>
        <begin position="48"/>
        <end position="68"/>
    </location>
</feature>
<dbReference type="InterPro" id="IPR001765">
    <property type="entry name" value="Carbonic_anhydrase"/>
</dbReference>
<evidence type="ECO:0000256" key="9">
    <source>
        <dbReference type="ARBA" id="ARBA00024993"/>
    </source>
</evidence>
<keyword evidence="7 11" id="KW-0472">Membrane</keyword>
<dbReference type="Pfam" id="PF00484">
    <property type="entry name" value="Pro_CA"/>
    <property type="match status" value="1"/>
</dbReference>
<accession>A0ABV3G8K2</accession>
<dbReference type="InterPro" id="IPR036874">
    <property type="entry name" value="Carbonic_anhydrase_sf"/>
</dbReference>
<protein>
    <recommendedName>
        <fullName evidence="3">carbonic anhydrase</fullName>
        <ecNumber evidence="3">4.2.1.1</ecNumber>
    </recommendedName>
</protein>
<evidence type="ECO:0000256" key="7">
    <source>
        <dbReference type="ARBA" id="ARBA00023136"/>
    </source>
</evidence>
<gene>
    <name evidence="13" type="ORF">AB0I59_04760</name>
</gene>
<dbReference type="PANTHER" id="PTHR11814">
    <property type="entry name" value="SULFATE TRANSPORTER"/>
    <property type="match status" value="1"/>
</dbReference>
<reference evidence="13 14" key="1">
    <citation type="submission" date="2024-06" db="EMBL/GenBank/DDBJ databases">
        <title>The Natural Products Discovery Center: Release of the First 8490 Sequenced Strains for Exploring Actinobacteria Biosynthetic Diversity.</title>
        <authorList>
            <person name="Kalkreuter E."/>
            <person name="Kautsar S.A."/>
            <person name="Yang D."/>
            <person name="Bader C.D."/>
            <person name="Teijaro C.N."/>
            <person name="Fluegel L."/>
            <person name="Davis C.M."/>
            <person name="Simpson J.R."/>
            <person name="Lauterbach L."/>
            <person name="Steele A.D."/>
            <person name="Gui C."/>
            <person name="Meng S."/>
            <person name="Li G."/>
            <person name="Viehrig K."/>
            <person name="Ye F."/>
            <person name="Su P."/>
            <person name="Kiefer A.F."/>
            <person name="Nichols A."/>
            <person name="Cepeda A.J."/>
            <person name="Yan W."/>
            <person name="Fan B."/>
            <person name="Jiang Y."/>
            <person name="Adhikari A."/>
            <person name="Zheng C.-J."/>
            <person name="Schuster L."/>
            <person name="Cowan T.M."/>
            <person name="Smanski M.J."/>
            <person name="Chevrette M.G."/>
            <person name="De Carvalho L.P.S."/>
            <person name="Shen B."/>
        </authorList>
    </citation>
    <scope>NUCLEOTIDE SEQUENCE [LARGE SCALE GENOMIC DNA]</scope>
    <source>
        <strain evidence="13 14">NPDC050100</strain>
    </source>
</reference>
<evidence type="ECO:0000313" key="13">
    <source>
        <dbReference type="EMBL" id="MEV0967922.1"/>
    </source>
</evidence>
<proteinExistence type="inferred from homology"/>
<keyword evidence="6 11" id="KW-1133">Transmembrane helix</keyword>
<dbReference type="InterPro" id="IPR001902">
    <property type="entry name" value="SLC26A/SulP_fam"/>
</dbReference>
<comment type="function">
    <text evidence="9">Catalyzes the reversible hydration of carbon dioxide to form bicarbonate.</text>
</comment>
<evidence type="ECO:0000256" key="11">
    <source>
        <dbReference type="SAM" id="Phobius"/>
    </source>
</evidence>
<dbReference type="EMBL" id="JBFALK010000002">
    <property type="protein sequence ID" value="MEV0967922.1"/>
    <property type="molecule type" value="Genomic_DNA"/>
</dbReference>
<dbReference type="InterPro" id="IPR015892">
    <property type="entry name" value="Carbonic_anhydrase_CS"/>
</dbReference>